<sequence length="90" mass="10521">MLAFHFGWDIEYILSLSCVQMDLIFAGLIEILDMKYNTKRAEQEEFNRQAKISELQTKMLIDNKRKKLGLSKDEPVKLTLTDLMMGDKHV</sequence>
<keyword evidence="1" id="KW-1133">Transmembrane helix</keyword>
<dbReference type="AlphaFoldDB" id="A0A6H1ZXY6"/>
<keyword evidence="1" id="KW-0472">Membrane</keyword>
<reference evidence="2" key="1">
    <citation type="submission" date="2020-03" db="EMBL/GenBank/DDBJ databases">
        <title>The deep terrestrial virosphere.</title>
        <authorList>
            <person name="Holmfeldt K."/>
            <person name="Nilsson E."/>
            <person name="Simone D."/>
            <person name="Lopez-Fernandez M."/>
            <person name="Wu X."/>
            <person name="de Brujin I."/>
            <person name="Lundin D."/>
            <person name="Andersson A."/>
            <person name="Bertilsson S."/>
            <person name="Dopson M."/>
        </authorList>
    </citation>
    <scope>NUCLEOTIDE SEQUENCE</scope>
    <source>
        <strain evidence="2">TM448A02592</strain>
    </source>
</reference>
<accession>A0A6H1ZXY6</accession>
<evidence type="ECO:0000313" key="2">
    <source>
        <dbReference type="EMBL" id="QJA52281.1"/>
    </source>
</evidence>
<dbReference type="EMBL" id="MT144327">
    <property type="protein sequence ID" value="QJA52281.1"/>
    <property type="molecule type" value="Genomic_DNA"/>
</dbReference>
<organism evidence="2">
    <name type="scientific">viral metagenome</name>
    <dbReference type="NCBI Taxonomy" id="1070528"/>
    <lineage>
        <taxon>unclassified sequences</taxon>
        <taxon>metagenomes</taxon>
        <taxon>organismal metagenomes</taxon>
    </lineage>
</organism>
<feature type="transmembrane region" description="Helical" evidence="1">
    <location>
        <begin position="12"/>
        <end position="32"/>
    </location>
</feature>
<name>A0A6H1ZXY6_9ZZZZ</name>
<proteinExistence type="predicted"/>
<evidence type="ECO:0000256" key="1">
    <source>
        <dbReference type="SAM" id="Phobius"/>
    </source>
</evidence>
<protein>
    <submittedName>
        <fullName evidence="2">Uncharacterized protein</fullName>
    </submittedName>
</protein>
<gene>
    <name evidence="2" type="ORF">TM448A02592_0007</name>
</gene>
<keyword evidence="1" id="KW-0812">Transmembrane</keyword>